<proteinExistence type="inferred from homology"/>
<name>A0A6A6ZRF0_9PLEO</name>
<dbReference type="PANTHER" id="PTHR42973">
    <property type="entry name" value="BINDING OXIDOREDUCTASE, PUTATIVE (AFU_ORTHOLOGUE AFUA_1G17690)-RELATED"/>
    <property type="match status" value="1"/>
</dbReference>
<evidence type="ECO:0000259" key="6">
    <source>
        <dbReference type="PROSITE" id="PS51387"/>
    </source>
</evidence>
<feature type="signal peptide" evidence="5">
    <location>
        <begin position="1"/>
        <end position="18"/>
    </location>
</feature>
<dbReference type="EMBL" id="MU006231">
    <property type="protein sequence ID" value="KAF2823680.1"/>
    <property type="molecule type" value="Genomic_DNA"/>
</dbReference>
<dbReference type="InterPro" id="IPR016166">
    <property type="entry name" value="FAD-bd_PCMH"/>
</dbReference>
<dbReference type="PANTHER" id="PTHR42973:SF53">
    <property type="entry name" value="FAD-BINDING PCMH-TYPE DOMAIN-CONTAINING PROTEIN-RELATED"/>
    <property type="match status" value="1"/>
</dbReference>
<dbReference type="GO" id="GO:0071949">
    <property type="term" value="F:FAD binding"/>
    <property type="evidence" value="ECO:0007669"/>
    <property type="project" value="InterPro"/>
</dbReference>
<comment type="similarity">
    <text evidence="1">Belongs to the oxygen-dependent FAD-linked oxidoreductase family.</text>
</comment>
<evidence type="ECO:0000313" key="7">
    <source>
        <dbReference type="EMBL" id="KAF2823680.1"/>
    </source>
</evidence>
<evidence type="ECO:0000256" key="3">
    <source>
        <dbReference type="ARBA" id="ARBA00022827"/>
    </source>
</evidence>
<reference evidence="7" key="1">
    <citation type="journal article" date="2020" name="Stud. Mycol.">
        <title>101 Dothideomycetes genomes: a test case for predicting lifestyles and emergence of pathogens.</title>
        <authorList>
            <person name="Haridas S."/>
            <person name="Albert R."/>
            <person name="Binder M."/>
            <person name="Bloem J."/>
            <person name="Labutti K."/>
            <person name="Salamov A."/>
            <person name="Andreopoulos B."/>
            <person name="Baker S."/>
            <person name="Barry K."/>
            <person name="Bills G."/>
            <person name="Bluhm B."/>
            <person name="Cannon C."/>
            <person name="Castanera R."/>
            <person name="Culley D."/>
            <person name="Daum C."/>
            <person name="Ezra D."/>
            <person name="Gonzalez J."/>
            <person name="Henrissat B."/>
            <person name="Kuo A."/>
            <person name="Liang C."/>
            <person name="Lipzen A."/>
            <person name="Lutzoni F."/>
            <person name="Magnuson J."/>
            <person name="Mondo S."/>
            <person name="Nolan M."/>
            <person name="Ohm R."/>
            <person name="Pangilinan J."/>
            <person name="Park H.-J."/>
            <person name="Ramirez L."/>
            <person name="Alfaro M."/>
            <person name="Sun H."/>
            <person name="Tritt A."/>
            <person name="Yoshinaga Y."/>
            <person name="Zwiers L.-H."/>
            <person name="Turgeon B."/>
            <person name="Goodwin S."/>
            <person name="Spatafora J."/>
            <person name="Crous P."/>
            <person name="Grigoriev I."/>
        </authorList>
    </citation>
    <scope>NUCLEOTIDE SEQUENCE</scope>
    <source>
        <strain evidence="7">CBS 113818</strain>
    </source>
</reference>
<dbReference type="AlphaFoldDB" id="A0A6A6ZRF0"/>
<organism evidence="7 8">
    <name type="scientific">Ophiobolus disseminans</name>
    <dbReference type="NCBI Taxonomy" id="1469910"/>
    <lineage>
        <taxon>Eukaryota</taxon>
        <taxon>Fungi</taxon>
        <taxon>Dikarya</taxon>
        <taxon>Ascomycota</taxon>
        <taxon>Pezizomycotina</taxon>
        <taxon>Dothideomycetes</taxon>
        <taxon>Pleosporomycetidae</taxon>
        <taxon>Pleosporales</taxon>
        <taxon>Pleosporineae</taxon>
        <taxon>Phaeosphaeriaceae</taxon>
        <taxon>Ophiobolus</taxon>
    </lineage>
</organism>
<keyword evidence="4" id="KW-0560">Oxidoreductase</keyword>
<dbReference type="InterPro" id="IPR006094">
    <property type="entry name" value="Oxid_FAD_bind_N"/>
</dbReference>
<dbReference type="GO" id="GO:0016491">
    <property type="term" value="F:oxidoreductase activity"/>
    <property type="evidence" value="ECO:0007669"/>
    <property type="project" value="UniProtKB-KW"/>
</dbReference>
<evidence type="ECO:0000256" key="5">
    <source>
        <dbReference type="SAM" id="SignalP"/>
    </source>
</evidence>
<dbReference type="InterPro" id="IPR016169">
    <property type="entry name" value="FAD-bd_PCMH_sub2"/>
</dbReference>
<sequence length="503" mass="54743">MATFTLIVLLTCIWSVVATTSTWNRSNACQSLSSKFPASIYTVGSSEYKSETQAYWSLAAWLEPDCVFAPASSSDLAGGVDVLIKSNTTFAIRSGGHAPTTGIASTGHGVLISMAQFKTLTLHDAPNKYGASYLRCGAANPWGVVYEFLGQHGLSVVAGRIWPVGTGALLGGALSFFSQQRGWGSNNIVNYEVVNADAKVVQVNAKSNPDLFWALKGGGNNFGIVTHYDMKTFKQDKIFGFNMAWPPEQMQKFSDAMTNWMLPGGGREDAKGALMPSTQYTPATDRLEPSLTALYDAPINNPAAFENFSAIAGTDLGNGVQNVSQLVNQTIGYSARVLRWKWYVTSIKFDKETMPIVIDTMVDVAKELIPKFDGFVGVAEEPITIKHLEAAKANGGDPMNLDPKDGGFLMALYYTAYSDPKLDETAENYLKTLISTVEKKTKAKNLFYDFYFLNDLGIAQDAFTSYKGGALNKLKAISRKYDPRGVFQHLVPGYKLGYLVDGS</sequence>
<protein>
    <submittedName>
        <fullName evidence="7">FAD-binding domain-containing protein</fullName>
    </submittedName>
</protein>
<evidence type="ECO:0000256" key="2">
    <source>
        <dbReference type="ARBA" id="ARBA00022630"/>
    </source>
</evidence>
<dbReference type="Proteomes" id="UP000799424">
    <property type="component" value="Unassembled WGS sequence"/>
</dbReference>
<evidence type="ECO:0000313" key="8">
    <source>
        <dbReference type="Proteomes" id="UP000799424"/>
    </source>
</evidence>
<gene>
    <name evidence="7" type="ORF">CC86DRAFT_327518</name>
</gene>
<dbReference type="InterPro" id="IPR036318">
    <property type="entry name" value="FAD-bd_PCMH-like_sf"/>
</dbReference>
<keyword evidence="5" id="KW-0732">Signal</keyword>
<feature type="domain" description="FAD-binding PCMH-type" evidence="6">
    <location>
        <begin position="60"/>
        <end position="235"/>
    </location>
</feature>
<feature type="chain" id="PRO_5025430251" evidence="5">
    <location>
        <begin position="19"/>
        <end position="503"/>
    </location>
</feature>
<evidence type="ECO:0000256" key="4">
    <source>
        <dbReference type="ARBA" id="ARBA00023002"/>
    </source>
</evidence>
<dbReference type="InterPro" id="IPR050416">
    <property type="entry name" value="FAD-linked_Oxidoreductase"/>
</dbReference>
<evidence type="ECO:0000256" key="1">
    <source>
        <dbReference type="ARBA" id="ARBA00005466"/>
    </source>
</evidence>
<keyword evidence="2" id="KW-0285">Flavoprotein</keyword>
<dbReference type="Pfam" id="PF01565">
    <property type="entry name" value="FAD_binding_4"/>
    <property type="match status" value="1"/>
</dbReference>
<dbReference type="PROSITE" id="PS51387">
    <property type="entry name" value="FAD_PCMH"/>
    <property type="match status" value="1"/>
</dbReference>
<dbReference type="SUPFAM" id="SSF56176">
    <property type="entry name" value="FAD-binding/transporter-associated domain-like"/>
    <property type="match status" value="1"/>
</dbReference>
<dbReference type="Gene3D" id="3.30.465.10">
    <property type="match status" value="1"/>
</dbReference>
<dbReference type="OrthoDB" id="2151789at2759"/>
<keyword evidence="3" id="KW-0274">FAD</keyword>
<keyword evidence="8" id="KW-1185">Reference proteome</keyword>
<accession>A0A6A6ZRF0</accession>